<evidence type="ECO:0000313" key="3">
    <source>
        <dbReference type="Proteomes" id="UP000184465"/>
    </source>
</evidence>
<dbReference type="EMBL" id="FRAG01000081">
    <property type="protein sequence ID" value="SHK52676.1"/>
    <property type="molecule type" value="Genomic_DNA"/>
</dbReference>
<dbReference type="OrthoDB" id="9788881at2"/>
<dbReference type="Proteomes" id="UP000184465">
    <property type="component" value="Unassembled WGS sequence"/>
</dbReference>
<dbReference type="GO" id="GO:0006313">
    <property type="term" value="P:DNA transposition"/>
    <property type="evidence" value="ECO:0007669"/>
    <property type="project" value="InterPro"/>
</dbReference>
<feature type="non-terminal residue" evidence="2">
    <location>
        <position position="252"/>
    </location>
</feature>
<dbReference type="Pfam" id="PF01797">
    <property type="entry name" value="Y1_Tnp"/>
    <property type="match status" value="1"/>
</dbReference>
<dbReference type="GO" id="GO:0004803">
    <property type="term" value="F:transposase activity"/>
    <property type="evidence" value="ECO:0007669"/>
    <property type="project" value="InterPro"/>
</dbReference>
<evidence type="ECO:0000259" key="1">
    <source>
        <dbReference type="SMART" id="SM01321"/>
    </source>
</evidence>
<dbReference type="GO" id="GO:0003677">
    <property type="term" value="F:DNA binding"/>
    <property type="evidence" value="ECO:0007669"/>
    <property type="project" value="InterPro"/>
</dbReference>
<dbReference type="RefSeq" id="WP_073153233.1">
    <property type="nucleotide sequence ID" value="NZ_FRAG01000081.1"/>
</dbReference>
<sequence>MPRQKRETSKTKIYHIMMRGNEKKNILIDEEDKMKFIDIMIDKKKYEDYYLYAYCLMDNHVHLIIKDEKDKLSRIMKRINISYAHYFNSKYERVGHVFQDRYKSEVIESEAYLLAAIRYVHMNPVKANIVKEISHYKWSSYNLYIDQRNNYDNIIARKEILDIYSPKEKDAIKFFIEFTNKENKDIFIDMKPKDEKKLKEVKAKKFIINFLKSRNKNIQITEIKNDKGLRNELIKEMKEKTDLSIRQIANIL</sequence>
<evidence type="ECO:0000313" key="2">
    <source>
        <dbReference type="EMBL" id="SHK52676.1"/>
    </source>
</evidence>
<dbReference type="PANTHER" id="PTHR34322">
    <property type="entry name" value="TRANSPOSASE, Y1_TNP DOMAIN-CONTAINING"/>
    <property type="match status" value="1"/>
</dbReference>
<dbReference type="PANTHER" id="PTHR34322:SF2">
    <property type="entry name" value="TRANSPOSASE IS200-LIKE DOMAIN-CONTAINING PROTEIN"/>
    <property type="match status" value="1"/>
</dbReference>
<dbReference type="InterPro" id="IPR002686">
    <property type="entry name" value="Transposase_17"/>
</dbReference>
<protein>
    <submittedName>
        <fullName evidence="2">REP element-mobilizing transposase RayT</fullName>
    </submittedName>
</protein>
<dbReference type="Gene3D" id="3.30.70.1290">
    <property type="entry name" value="Transposase IS200-like"/>
    <property type="match status" value="1"/>
</dbReference>
<dbReference type="AlphaFoldDB" id="A0A1M6T702"/>
<feature type="domain" description="Transposase IS200-like" evidence="1">
    <location>
        <begin position="9"/>
        <end position="123"/>
    </location>
</feature>
<keyword evidence="3" id="KW-1185">Reference proteome</keyword>
<dbReference type="InterPro" id="IPR036515">
    <property type="entry name" value="Transposase_17_sf"/>
</dbReference>
<dbReference type="SMART" id="SM01321">
    <property type="entry name" value="Y1_Tnp"/>
    <property type="match status" value="1"/>
</dbReference>
<name>A0A1M6T702_PARC5</name>
<dbReference type="SUPFAM" id="SSF143422">
    <property type="entry name" value="Transposase IS200-like"/>
    <property type="match status" value="1"/>
</dbReference>
<accession>A0A1M6T702</accession>
<reference evidence="3" key="1">
    <citation type="submission" date="2016-11" db="EMBL/GenBank/DDBJ databases">
        <authorList>
            <person name="Varghese N."/>
            <person name="Submissions S."/>
        </authorList>
    </citation>
    <scope>NUCLEOTIDE SEQUENCE [LARGE SCALE GENOMIC DNA]</scope>
    <source>
        <strain evidence="3">DSM 15212 / CIP 107654 / DViRD3</strain>
    </source>
</reference>
<proteinExistence type="predicted"/>
<organism evidence="2 3">
    <name type="scientific">Paramaledivibacter caminithermalis (strain DSM 15212 / CIP 107654 / DViRD3)</name>
    <name type="common">Clostridium caminithermale</name>
    <dbReference type="NCBI Taxonomy" id="1121301"/>
    <lineage>
        <taxon>Bacteria</taxon>
        <taxon>Bacillati</taxon>
        <taxon>Bacillota</taxon>
        <taxon>Clostridia</taxon>
        <taxon>Peptostreptococcales</taxon>
        <taxon>Caminicellaceae</taxon>
        <taxon>Paramaledivibacter</taxon>
    </lineage>
</organism>
<gene>
    <name evidence="2" type="ORF">SAMN02745912_03585</name>
</gene>